<proteinExistence type="predicted"/>
<protein>
    <submittedName>
        <fullName evidence="4">Uncharacterized protein</fullName>
    </submittedName>
</protein>
<accession>A0A8H3ZG14</accession>
<dbReference type="EMBL" id="WNWQ01000331">
    <property type="protein sequence ID" value="KAE9970351.1"/>
    <property type="molecule type" value="Genomic_DNA"/>
</dbReference>
<dbReference type="Proteomes" id="UP000433883">
    <property type="component" value="Unassembled WGS sequence"/>
</dbReference>
<gene>
    <name evidence="2" type="ORF">BLS_004957</name>
    <name evidence="4" type="ORF">EG327_010689</name>
    <name evidence="3" type="ORF">EG328_000123</name>
</gene>
<keyword evidence="1" id="KW-0732">Signal</keyword>
<evidence type="ECO:0000313" key="4">
    <source>
        <dbReference type="EMBL" id="KAE9991902.1"/>
    </source>
</evidence>
<organism evidence="4 6">
    <name type="scientific">Venturia inaequalis</name>
    <name type="common">Apple scab fungus</name>
    <dbReference type="NCBI Taxonomy" id="5025"/>
    <lineage>
        <taxon>Eukaryota</taxon>
        <taxon>Fungi</taxon>
        <taxon>Dikarya</taxon>
        <taxon>Ascomycota</taxon>
        <taxon>Pezizomycotina</taxon>
        <taxon>Dothideomycetes</taxon>
        <taxon>Pleosporomycetidae</taxon>
        <taxon>Venturiales</taxon>
        <taxon>Venturiaceae</taxon>
        <taxon>Venturia</taxon>
    </lineage>
</organism>
<evidence type="ECO:0000256" key="1">
    <source>
        <dbReference type="SAM" id="SignalP"/>
    </source>
</evidence>
<evidence type="ECO:0000313" key="6">
    <source>
        <dbReference type="Proteomes" id="UP000490939"/>
    </source>
</evidence>
<reference evidence="4 6" key="1">
    <citation type="submission" date="2019-07" db="EMBL/GenBank/DDBJ databases">
        <title>Venturia inaequalis Genome Resource.</title>
        <authorList>
            <person name="Lichtner F.J."/>
        </authorList>
    </citation>
    <scope>NUCLEOTIDE SEQUENCE [LARGE SCALE GENOMIC DNA]</scope>
    <source>
        <strain evidence="3 5">120213</strain>
        <strain evidence="2">Bline_iso_100314</strain>
        <strain evidence="4 6">DMI_063113</strain>
    </source>
</reference>
<dbReference type="Proteomes" id="UP000490939">
    <property type="component" value="Unassembled WGS sequence"/>
</dbReference>
<feature type="signal peptide" evidence="1">
    <location>
        <begin position="1"/>
        <end position="22"/>
    </location>
</feature>
<evidence type="ECO:0000313" key="5">
    <source>
        <dbReference type="Proteomes" id="UP000447873"/>
    </source>
</evidence>
<sequence length="173" mass="17081">MLSSALIKVFGVAIMAAGMVSASGLEDGKAGLIKRWADDPVAPVTVYSTVTITAQCAPAPPASTSGTPPPPATVTSATVVEPTTVVSSAPGSIIVTPPASGSTFVTLVPSTLSDGSLTTISSTVSLTTISNPVETSTNLSTLSGSITTFSAGSTTTKSGAVLGWLLFTMFAAI</sequence>
<name>A0A8H3ZG14_VENIN</name>
<dbReference type="AlphaFoldDB" id="A0A8H3ZG14"/>
<evidence type="ECO:0000313" key="2">
    <source>
        <dbReference type="EMBL" id="KAE9970351.1"/>
    </source>
</evidence>
<dbReference type="EMBL" id="WNWS01000010">
    <property type="protein sequence ID" value="KAE9988167.1"/>
    <property type="molecule type" value="Genomic_DNA"/>
</dbReference>
<dbReference type="EMBL" id="WNWR01000078">
    <property type="protein sequence ID" value="KAE9991902.1"/>
    <property type="molecule type" value="Genomic_DNA"/>
</dbReference>
<feature type="chain" id="PRO_5044691207" evidence="1">
    <location>
        <begin position="23"/>
        <end position="173"/>
    </location>
</feature>
<evidence type="ECO:0000313" key="3">
    <source>
        <dbReference type="EMBL" id="KAE9988167.1"/>
    </source>
</evidence>
<keyword evidence="6" id="KW-1185">Reference proteome</keyword>
<dbReference type="Proteomes" id="UP000447873">
    <property type="component" value="Unassembled WGS sequence"/>
</dbReference>
<dbReference type="OrthoDB" id="10575377at2759"/>
<comment type="caution">
    <text evidence="4">The sequence shown here is derived from an EMBL/GenBank/DDBJ whole genome shotgun (WGS) entry which is preliminary data.</text>
</comment>